<gene>
    <name evidence="1" type="ORF">DPMN_094422</name>
</gene>
<dbReference type="AlphaFoldDB" id="A0A9D4L5Q3"/>
<evidence type="ECO:0000313" key="2">
    <source>
        <dbReference type="Proteomes" id="UP000828390"/>
    </source>
</evidence>
<evidence type="ECO:0000313" key="1">
    <source>
        <dbReference type="EMBL" id="KAH3851935.1"/>
    </source>
</evidence>
<reference evidence="1" key="2">
    <citation type="submission" date="2020-11" db="EMBL/GenBank/DDBJ databases">
        <authorList>
            <person name="McCartney M.A."/>
            <person name="Auch B."/>
            <person name="Kono T."/>
            <person name="Mallez S."/>
            <person name="Becker A."/>
            <person name="Gohl D.M."/>
            <person name="Silverstein K.A.T."/>
            <person name="Koren S."/>
            <person name="Bechman K.B."/>
            <person name="Herman A."/>
            <person name="Abrahante J.E."/>
            <person name="Garbe J."/>
        </authorList>
    </citation>
    <scope>NUCLEOTIDE SEQUENCE</scope>
    <source>
        <strain evidence="1">Duluth1</strain>
        <tissue evidence="1">Whole animal</tissue>
    </source>
</reference>
<dbReference type="Proteomes" id="UP000828390">
    <property type="component" value="Unassembled WGS sequence"/>
</dbReference>
<proteinExistence type="predicted"/>
<sequence length="223" mass="25214">MTEPDFHNLLLALSTWIHKQALVLQFCVSDGGDNSPIPGQSEELVILSPLGLTAHRSNLLLALSVNLYDTLVLQASVSVKGEELVLAMNVNVRVFTNQMWTDDQPTKTDPKTSPEQSAIFELVRDINKTNVFTKFHADWAKNVTSRVHVFQRTGTIFELHSCKTAPPTGCHVFSPIWTIFKLFHNDWAKIVTSRVFQREIAPPTCVHVFQWTGTTFEFNQHII</sequence>
<accession>A0A9D4L5Q3</accession>
<keyword evidence="2" id="KW-1185">Reference proteome</keyword>
<name>A0A9D4L5Q3_DREPO</name>
<protein>
    <submittedName>
        <fullName evidence="1">Uncharacterized protein</fullName>
    </submittedName>
</protein>
<organism evidence="1 2">
    <name type="scientific">Dreissena polymorpha</name>
    <name type="common">Zebra mussel</name>
    <name type="synonym">Mytilus polymorpha</name>
    <dbReference type="NCBI Taxonomy" id="45954"/>
    <lineage>
        <taxon>Eukaryota</taxon>
        <taxon>Metazoa</taxon>
        <taxon>Spiralia</taxon>
        <taxon>Lophotrochozoa</taxon>
        <taxon>Mollusca</taxon>
        <taxon>Bivalvia</taxon>
        <taxon>Autobranchia</taxon>
        <taxon>Heteroconchia</taxon>
        <taxon>Euheterodonta</taxon>
        <taxon>Imparidentia</taxon>
        <taxon>Neoheterodontei</taxon>
        <taxon>Myida</taxon>
        <taxon>Dreissenoidea</taxon>
        <taxon>Dreissenidae</taxon>
        <taxon>Dreissena</taxon>
    </lineage>
</organism>
<dbReference type="EMBL" id="JAIWYP010000003">
    <property type="protein sequence ID" value="KAH3851935.1"/>
    <property type="molecule type" value="Genomic_DNA"/>
</dbReference>
<reference evidence="1" key="1">
    <citation type="journal article" date="2019" name="bioRxiv">
        <title>The Genome of the Zebra Mussel, Dreissena polymorpha: A Resource for Invasive Species Research.</title>
        <authorList>
            <person name="McCartney M.A."/>
            <person name="Auch B."/>
            <person name="Kono T."/>
            <person name="Mallez S."/>
            <person name="Zhang Y."/>
            <person name="Obille A."/>
            <person name="Becker A."/>
            <person name="Abrahante J.E."/>
            <person name="Garbe J."/>
            <person name="Badalamenti J.P."/>
            <person name="Herman A."/>
            <person name="Mangelson H."/>
            <person name="Liachko I."/>
            <person name="Sullivan S."/>
            <person name="Sone E.D."/>
            <person name="Koren S."/>
            <person name="Silverstein K.A.T."/>
            <person name="Beckman K.B."/>
            <person name="Gohl D.M."/>
        </authorList>
    </citation>
    <scope>NUCLEOTIDE SEQUENCE</scope>
    <source>
        <strain evidence="1">Duluth1</strain>
        <tissue evidence="1">Whole animal</tissue>
    </source>
</reference>
<comment type="caution">
    <text evidence="1">The sequence shown here is derived from an EMBL/GenBank/DDBJ whole genome shotgun (WGS) entry which is preliminary data.</text>
</comment>